<keyword evidence="2" id="KW-1185">Reference proteome</keyword>
<dbReference type="PANTHER" id="PTHR36452">
    <property type="entry name" value="CHROMOSOME 12, WHOLE GENOME SHOTGUN SEQUENCE"/>
    <property type="match status" value="1"/>
</dbReference>
<proteinExistence type="predicted"/>
<organism evidence="1 2">
    <name type="scientific">Flavobacterium degerlachei</name>
    <dbReference type="NCBI Taxonomy" id="229203"/>
    <lineage>
        <taxon>Bacteria</taxon>
        <taxon>Pseudomonadati</taxon>
        <taxon>Bacteroidota</taxon>
        <taxon>Flavobacteriia</taxon>
        <taxon>Flavobacteriales</taxon>
        <taxon>Flavobacteriaceae</taxon>
        <taxon>Flavobacterium</taxon>
    </lineage>
</organism>
<dbReference type="PIRSF" id="PIRSF028451">
    <property type="entry name" value="UCP028451"/>
    <property type="match status" value="1"/>
</dbReference>
<sequence>MTIETIDKSTLKFLTDIAANNNRDWFQTNKPFYLEAQQNMHSFIEGLILEINKHDQLENRSAKKSLYRIYSDMRFSKDKLPYHSKFDFNLKRFGKQRRGGYYMNIKPGNSYLACGFFAPNPEDLKRIRLDITANHSQWNALLQSKEIQSNFGDLQGNSVLTTPRGFQKDHVAIELIRHKQFFLRHDFTDQEVLSDDFLAKVNSIYKSVMPFFDYMSELLTTDSNGETIV</sequence>
<gene>
    <name evidence="1" type="ORF">SAMN05444338_102130</name>
</gene>
<dbReference type="PANTHER" id="PTHR36452:SF1">
    <property type="entry name" value="DUF2461 DOMAIN-CONTAINING PROTEIN"/>
    <property type="match status" value="1"/>
</dbReference>
<dbReference type="NCBIfam" id="TIGR02453">
    <property type="entry name" value="TIGR02453 family protein"/>
    <property type="match status" value="1"/>
</dbReference>
<dbReference type="Proteomes" id="UP000198569">
    <property type="component" value="Unassembled WGS sequence"/>
</dbReference>
<accession>A0A1H2SP97</accession>
<dbReference type="AlphaFoldDB" id="A0A1H2SP97"/>
<reference evidence="2" key="1">
    <citation type="submission" date="2016-10" db="EMBL/GenBank/DDBJ databases">
        <authorList>
            <person name="Varghese N."/>
            <person name="Submissions S."/>
        </authorList>
    </citation>
    <scope>NUCLEOTIDE SEQUENCE [LARGE SCALE GENOMIC DNA]</scope>
    <source>
        <strain evidence="2">DSM 15718</strain>
    </source>
</reference>
<dbReference type="RefSeq" id="WP_091429401.1">
    <property type="nucleotide sequence ID" value="NZ_FNMV01000002.1"/>
</dbReference>
<evidence type="ECO:0000313" key="1">
    <source>
        <dbReference type="EMBL" id="SDW33275.1"/>
    </source>
</evidence>
<dbReference type="InterPro" id="IPR015996">
    <property type="entry name" value="UCP028451"/>
</dbReference>
<dbReference type="Pfam" id="PF09365">
    <property type="entry name" value="DUF2461"/>
    <property type="match status" value="1"/>
</dbReference>
<dbReference type="OrthoDB" id="9794241at2"/>
<dbReference type="InterPro" id="IPR012808">
    <property type="entry name" value="CHP02453"/>
</dbReference>
<protein>
    <submittedName>
        <fullName evidence="1">TIGR02453 family protein</fullName>
    </submittedName>
</protein>
<dbReference type="EMBL" id="FNMV01000002">
    <property type="protein sequence ID" value="SDW33275.1"/>
    <property type="molecule type" value="Genomic_DNA"/>
</dbReference>
<evidence type="ECO:0000313" key="2">
    <source>
        <dbReference type="Proteomes" id="UP000198569"/>
    </source>
</evidence>
<name>A0A1H2SP97_9FLAO</name>